<sequence>MEDELLPMQHVPPLHVTDGSKGTAELLHFGTSAVAGAARAMLYLASNCLRGSDSGFILRVFSRSLSCVRVCRKAAEVWDQGFLPLDGLPSQADGPRLPRCKATVFASILAGSLLDDDKVQCVQPFRMFEMTAKNVLMPDTERVPRRSSRRAGRCFSLVDMATMDASPMSLSFIPKNVKFGVGTGTEHSGPDLYLYLYLYLIIVASQSM</sequence>
<evidence type="ECO:0000313" key="1">
    <source>
        <dbReference type="EMBL" id="CAH1239101.1"/>
    </source>
</evidence>
<reference evidence="1" key="1">
    <citation type="submission" date="2022-01" db="EMBL/GenBank/DDBJ databases">
        <authorList>
            <person name="Braso-Vives M."/>
        </authorList>
    </citation>
    <scope>NUCLEOTIDE SEQUENCE</scope>
</reference>
<proteinExistence type="predicted"/>
<protein>
    <submittedName>
        <fullName evidence="1">Hypp5711 protein</fullName>
    </submittedName>
</protein>
<keyword evidence="2" id="KW-1185">Reference proteome</keyword>
<organism evidence="1 2">
    <name type="scientific">Branchiostoma lanceolatum</name>
    <name type="common">Common lancelet</name>
    <name type="synonym">Amphioxus lanceolatum</name>
    <dbReference type="NCBI Taxonomy" id="7740"/>
    <lineage>
        <taxon>Eukaryota</taxon>
        <taxon>Metazoa</taxon>
        <taxon>Chordata</taxon>
        <taxon>Cephalochordata</taxon>
        <taxon>Leptocardii</taxon>
        <taxon>Amphioxiformes</taxon>
        <taxon>Branchiostomatidae</taxon>
        <taxon>Branchiostoma</taxon>
    </lineage>
</organism>
<gene>
    <name evidence="1" type="primary">Hypp5711</name>
    <name evidence="1" type="ORF">BLAG_LOCUS3479</name>
</gene>
<dbReference type="AlphaFoldDB" id="A0A8J9YQW4"/>
<name>A0A8J9YQW4_BRALA</name>
<accession>A0A8J9YQW4</accession>
<dbReference type="Proteomes" id="UP000838412">
    <property type="component" value="Chromosome 10"/>
</dbReference>
<dbReference type="EMBL" id="OV696695">
    <property type="protein sequence ID" value="CAH1239101.1"/>
    <property type="molecule type" value="Genomic_DNA"/>
</dbReference>
<evidence type="ECO:0000313" key="2">
    <source>
        <dbReference type="Proteomes" id="UP000838412"/>
    </source>
</evidence>